<reference evidence="1 2" key="1">
    <citation type="submission" date="2018-04" db="EMBL/GenBank/DDBJ databases">
        <title>Brenneria corticis sp.nov.</title>
        <authorList>
            <person name="Li Y."/>
        </authorList>
    </citation>
    <scope>NUCLEOTIDE SEQUENCE [LARGE SCALE GENOMIC DNA]</scope>
    <source>
        <strain evidence="1 2">CFCC 11842</strain>
    </source>
</reference>
<sequence>MAATLLIPTALRAFTDGQSKISLEGDTVGQLIGALADKYPDIRQHLYEDDGALRSFINLYVNEKNIKTTGGLDTPVGDGSEVILVPAIAGGAGEAA</sequence>
<comment type="caution">
    <text evidence="1">The sequence shown here is derived from an EMBL/GenBank/DDBJ whole genome shotgun (WGS) entry which is preliminary data.</text>
</comment>
<dbReference type="PANTHER" id="PTHR38031:SF1">
    <property type="entry name" value="SULFUR CARRIER PROTEIN CYSO"/>
    <property type="match status" value="1"/>
</dbReference>
<dbReference type="Proteomes" id="UP000296159">
    <property type="component" value="Unassembled WGS sequence"/>
</dbReference>
<dbReference type="AlphaFoldDB" id="A0A2U1TYU4"/>
<dbReference type="Gene3D" id="3.10.20.30">
    <property type="match status" value="1"/>
</dbReference>
<dbReference type="RefSeq" id="WP_136166947.1">
    <property type="nucleotide sequence ID" value="NZ_KZ819081.1"/>
</dbReference>
<proteinExistence type="predicted"/>
<dbReference type="InterPro" id="IPR052045">
    <property type="entry name" value="Sulfur_Carrier/Prot_Modifier"/>
</dbReference>
<dbReference type="NCBIfam" id="NF041918">
    <property type="entry name" value="SAMP1"/>
    <property type="match status" value="1"/>
</dbReference>
<evidence type="ECO:0000313" key="1">
    <source>
        <dbReference type="EMBL" id="PWC14522.1"/>
    </source>
</evidence>
<dbReference type="InterPro" id="IPR054834">
    <property type="entry name" value="SAMP1_3"/>
</dbReference>
<dbReference type="PANTHER" id="PTHR38031">
    <property type="entry name" value="SULFUR CARRIER PROTEIN SLR0821-RELATED"/>
    <property type="match status" value="1"/>
</dbReference>
<dbReference type="InterPro" id="IPR003749">
    <property type="entry name" value="ThiS/MoaD-like"/>
</dbReference>
<keyword evidence="2" id="KW-1185">Reference proteome</keyword>
<dbReference type="SUPFAM" id="SSF54285">
    <property type="entry name" value="MoaD/ThiS"/>
    <property type="match status" value="1"/>
</dbReference>
<name>A0A2U1TYU4_9GAMM</name>
<dbReference type="InterPro" id="IPR016155">
    <property type="entry name" value="Mopterin_synth/thiamin_S_b"/>
</dbReference>
<dbReference type="Pfam" id="PF02597">
    <property type="entry name" value="ThiS"/>
    <property type="match status" value="1"/>
</dbReference>
<organism evidence="1 2">
    <name type="scientific">Brenneria corticis</name>
    <dbReference type="NCBI Taxonomy" id="2173106"/>
    <lineage>
        <taxon>Bacteria</taxon>
        <taxon>Pseudomonadati</taxon>
        <taxon>Pseudomonadota</taxon>
        <taxon>Gammaproteobacteria</taxon>
        <taxon>Enterobacterales</taxon>
        <taxon>Pectobacteriaceae</taxon>
        <taxon>Brenneria</taxon>
    </lineage>
</organism>
<dbReference type="EMBL" id="QDKH01000014">
    <property type="protein sequence ID" value="PWC14522.1"/>
    <property type="molecule type" value="Genomic_DNA"/>
</dbReference>
<dbReference type="InterPro" id="IPR012675">
    <property type="entry name" value="Beta-grasp_dom_sf"/>
</dbReference>
<accession>A0A2U1TYU4</accession>
<evidence type="ECO:0000313" key="2">
    <source>
        <dbReference type="Proteomes" id="UP000296159"/>
    </source>
</evidence>
<protein>
    <submittedName>
        <fullName evidence="1">Molybdopterin synthase sulfur carrier subunit</fullName>
    </submittedName>
</protein>
<gene>
    <name evidence="1" type="ORF">DDT56_13475</name>
</gene>